<dbReference type="Gene3D" id="3.40.50.300">
    <property type="entry name" value="P-loop containing nucleotide triphosphate hydrolases"/>
    <property type="match status" value="2"/>
</dbReference>
<dbReference type="NCBIfam" id="NF006743">
    <property type="entry name" value="PRK09270.1-2"/>
    <property type="match status" value="1"/>
</dbReference>
<dbReference type="GO" id="GO:0016301">
    <property type="term" value="F:kinase activity"/>
    <property type="evidence" value="ECO:0007669"/>
    <property type="project" value="UniProtKB-KW"/>
</dbReference>
<dbReference type="RefSeq" id="WP_229828534.1">
    <property type="nucleotide sequence ID" value="NZ_BNAN01000002.1"/>
</dbReference>
<keyword evidence="3" id="KW-1185">Reference proteome</keyword>
<gene>
    <name evidence="2" type="ORF">SAMN04488035_1354</name>
</gene>
<dbReference type="Proteomes" id="UP000198520">
    <property type="component" value="Unassembled WGS sequence"/>
</dbReference>
<dbReference type="EMBL" id="FONZ01000002">
    <property type="protein sequence ID" value="SFF05352.1"/>
    <property type="molecule type" value="Genomic_DNA"/>
</dbReference>
<keyword evidence="2" id="KW-0418">Kinase</keyword>
<dbReference type="SMART" id="SM00382">
    <property type="entry name" value="AAA"/>
    <property type="match status" value="1"/>
</dbReference>
<evidence type="ECO:0000313" key="2">
    <source>
        <dbReference type="EMBL" id="SFF05352.1"/>
    </source>
</evidence>
<dbReference type="InterPro" id="IPR027417">
    <property type="entry name" value="P-loop_NTPase"/>
</dbReference>
<sequence length="234" mass="24951">MNAHPVAGGLPELVDRARVLAATGERRLLGIAGPPGAGKSTLAAALGNALGEDAVVVPMDGFHLAEAELARLGRRERKGAVDTFDVGGFVSLLHRLAAVNEPVVYAPAFDRALEEPLAGSIPVPQTVPLVVVEGNYLLHDDGPWAQVRGLLAECWYVDLDNADRLARLVTRHQRFGRDAASARAHALGSDQRNADLIAATRDRADLVVCANNPARHAVVAGHEEQSVEREQEPR</sequence>
<keyword evidence="2" id="KW-0808">Transferase</keyword>
<dbReference type="InterPro" id="IPR003593">
    <property type="entry name" value="AAA+_ATPase"/>
</dbReference>
<dbReference type="PANTHER" id="PTHR10285">
    <property type="entry name" value="URIDINE KINASE"/>
    <property type="match status" value="1"/>
</dbReference>
<evidence type="ECO:0000259" key="1">
    <source>
        <dbReference type="SMART" id="SM00382"/>
    </source>
</evidence>
<evidence type="ECO:0000313" key="3">
    <source>
        <dbReference type="Proteomes" id="UP000198520"/>
    </source>
</evidence>
<dbReference type="AlphaFoldDB" id="A0A1I2FIV2"/>
<accession>A0A1I2FIV2</accession>
<reference evidence="3" key="1">
    <citation type="submission" date="2016-10" db="EMBL/GenBank/DDBJ databases">
        <authorList>
            <person name="Varghese N."/>
            <person name="Submissions S."/>
        </authorList>
    </citation>
    <scope>NUCLEOTIDE SEQUENCE [LARGE SCALE GENOMIC DNA]</scope>
    <source>
        <strain evidence="3">DSM 19083</strain>
    </source>
</reference>
<name>A0A1I2FIV2_9MICO</name>
<organism evidence="2 3">
    <name type="scientific">Flavimobilis marinus</name>
    <dbReference type="NCBI Taxonomy" id="285351"/>
    <lineage>
        <taxon>Bacteria</taxon>
        <taxon>Bacillati</taxon>
        <taxon>Actinomycetota</taxon>
        <taxon>Actinomycetes</taxon>
        <taxon>Micrococcales</taxon>
        <taxon>Jonesiaceae</taxon>
        <taxon>Flavimobilis</taxon>
    </lineage>
</organism>
<protein>
    <submittedName>
        <fullName evidence="2">Panthothenate kinase</fullName>
    </submittedName>
</protein>
<feature type="domain" description="AAA+ ATPase" evidence="1">
    <location>
        <begin position="25"/>
        <end position="233"/>
    </location>
</feature>
<dbReference type="STRING" id="285351.SAMN04488035_1354"/>
<dbReference type="SUPFAM" id="SSF52540">
    <property type="entry name" value="P-loop containing nucleoside triphosphate hydrolases"/>
    <property type="match status" value="1"/>
</dbReference>
<proteinExistence type="predicted"/>